<feature type="repeat" description="WD" evidence="4">
    <location>
        <begin position="1258"/>
        <end position="1290"/>
    </location>
</feature>
<evidence type="ECO:0000256" key="3">
    <source>
        <dbReference type="ARBA" id="ARBA00022786"/>
    </source>
</evidence>
<feature type="repeat" description="WD" evidence="4">
    <location>
        <begin position="1010"/>
        <end position="1042"/>
    </location>
</feature>
<feature type="repeat" description="WD" evidence="4">
    <location>
        <begin position="1176"/>
        <end position="1208"/>
    </location>
</feature>
<dbReference type="SUPFAM" id="SSF50978">
    <property type="entry name" value="WD40 repeat-like"/>
    <property type="match status" value="2"/>
</dbReference>
<keyword evidence="10" id="KW-1185">Reference proteome</keyword>
<dbReference type="NCBIfam" id="NF047832">
    <property type="entry name" value="caspase_w_EACC1"/>
    <property type="match status" value="1"/>
</dbReference>
<feature type="domain" description="Peptidase C14 caspase" evidence="6">
    <location>
        <begin position="76"/>
        <end position="226"/>
    </location>
</feature>
<dbReference type="InterPro" id="IPR055442">
    <property type="entry name" value="Beta-prop_EML-like_2nd"/>
</dbReference>
<dbReference type="CDD" id="cd00200">
    <property type="entry name" value="WD40"/>
    <property type="match status" value="3"/>
</dbReference>
<dbReference type="InterPro" id="IPR011047">
    <property type="entry name" value="Quinoprotein_ADH-like_sf"/>
</dbReference>
<evidence type="ECO:0000256" key="5">
    <source>
        <dbReference type="SAM" id="MobiDB-lite"/>
    </source>
</evidence>
<dbReference type="Gene3D" id="2.130.10.10">
    <property type="entry name" value="YVTN repeat-like/Quinoprotein amine dehydrogenase"/>
    <property type="match status" value="8"/>
</dbReference>
<dbReference type="InterPro" id="IPR015943">
    <property type="entry name" value="WD40/YVTN_repeat-like_dom_sf"/>
</dbReference>
<dbReference type="SUPFAM" id="SSF50998">
    <property type="entry name" value="Quinoprotein alcohol dehydrogenase-like"/>
    <property type="match status" value="1"/>
</dbReference>
<reference evidence="9 10" key="1">
    <citation type="submission" date="2019-06" db="EMBL/GenBank/DDBJ databases">
        <title>Sequencing the genomes of 1000 actinobacteria strains.</title>
        <authorList>
            <person name="Klenk H.-P."/>
        </authorList>
    </citation>
    <scope>NUCLEOTIDE SEQUENCE [LARGE SCALE GENOMIC DNA]</scope>
    <source>
        <strain evidence="9 10">DSM 43186</strain>
    </source>
</reference>
<evidence type="ECO:0000259" key="7">
    <source>
        <dbReference type="Pfam" id="PF20703"/>
    </source>
</evidence>
<dbReference type="GO" id="GO:0006508">
    <property type="term" value="P:proteolysis"/>
    <property type="evidence" value="ECO:0007669"/>
    <property type="project" value="InterPro"/>
</dbReference>
<dbReference type="InterPro" id="IPR036322">
    <property type="entry name" value="WD40_repeat_dom_sf"/>
</dbReference>
<dbReference type="PANTHER" id="PTHR15622:SF2">
    <property type="entry name" value="U4_U6 SMALL NUCLEAR RIBONUCLEOPROTEIN PRP4"/>
    <property type="match status" value="1"/>
</dbReference>
<dbReference type="FunFam" id="2.130.10.10:FF:000228">
    <property type="entry name" value="COMPASS-like H3K4 histone methylase component WDR5A"/>
    <property type="match status" value="1"/>
</dbReference>
<evidence type="ECO:0000259" key="6">
    <source>
        <dbReference type="Pfam" id="PF00656"/>
    </source>
</evidence>
<dbReference type="SMART" id="SM00320">
    <property type="entry name" value="WD40"/>
    <property type="match status" value="16"/>
</dbReference>
<feature type="repeat" description="WD" evidence="4">
    <location>
        <begin position="1381"/>
        <end position="1422"/>
    </location>
</feature>
<feature type="repeat" description="WD" evidence="4">
    <location>
        <begin position="1093"/>
        <end position="1134"/>
    </location>
</feature>
<keyword evidence="3" id="KW-0833">Ubl conjugation pathway</keyword>
<accession>A0A543IUN2</accession>
<feature type="repeat" description="WD" evidence="4">
    <location>
        <begin position="1465"/>
        <end position="1499"/>
    </location>
</feature>
<feature type="region of interest" description="Disordered" evidence="5">
    <location>
        <begin position="438"/>
        <end position="457"/>
    </location>
</feature>
<proteinExistence type="predicted"/>
<feature type="repeat" description="WD" evidence="4">
    <location>
        <begin position="1217"/>
        <end position="1249"/>
    </location>
</feature>
<evidence type="ECO:0000259" key="8">
    <source>
        <dbReference type="Pfam" id="PF23414"/>
    </source>
</evidence>
<gene>
    <name evidence="9" type="ORF">FHX40_0954</name>
</gene>
<dbReference type="InterPro" id="IPR019775">
    <property type="entry name" value="WD40_repeat_CS"/>
</dbReference>
<feature type="compositionally biased region" description="Basic and acidic residues" evidence="5">
    <location>
        <begin position="236"/>
        <end position="245"/>
    </location>
</feature>
<dbReference type="RefSeq" id="WP_142258483.1">
    <property type="nucleotide sequence ID" value="NZ_VFPQ01000001.1"/>
</dbReference>
<feature type="domain" description="Novel STAND NTPase 1" evidence="7">
    <location>
        <begin position="282"/>
        <end position="706"/>
    </location>
</feature>
<keyword evidence="2" id="KW-0677">Repeat</keyword>
<feature type="repeat" description="WD" evidence="4">
    <location>
        <begin position="844"/>
        <end position="885"/>
    </location>
</feature>
<dbReference type="InterPro" id="IPR027417">
    <property type="entry name" value="P-loop_NTPase"/>
</dbReference>
<evidence type="ECO:0000256" key="2">
    <source>
        <dbReference type="ARBA" id="ARBA00022737"/>
    </source>
</evidence>
<dbReference type="SUPFAM" id="SSF52540">
    <property type="entry name" value="P-loop containing nucleoside triphosphate hydrolases"/>
    <property type="match status" value="1"/>
</dbReference>
<dbReference type="InterPro" id="IPR001680">
    <property type="entry name" value="WD40_rpt"/>
</dbReference>
<dbReference type="PROSITE" id="PS50082">
    <property type="entry name" value="WD_REPEATS_2"/>
    <property type="match status" value="16"/>
</dbReference>
<dbReference type="InterPro" id="IPR049052">
    <property type="entry name" value="nSTAND1"/>
</dbReference>
<dbReference type="Pfam" id="PF00400">
    <property type="entry name" value="WD40"/>
    <property type="match status" value="12"/>
</dbReference>
<dbReference type="Gene3D" id="3.40.50.300">
    <property type="entry name" value="P-loop containing nucleotide triphosphate hydrolases"/>
    <property type="match status" value="1"/>
</dbReference>
<evidence type="ECO:0000313" key="10">
    <source>
        <dbReference type="Proteomes" id="UP000319213"/>
    </source>
</evidence>
<dbReference type="Pfam" id="PF23414">
    <property type="entry name" value="Beta-prop_EML_2"/>
    <property type="match status" value="1"/>
</dbReference>
<feature type="repeat" description="WD" evidence="4">
    <location>
        <begin position="1051"/>
        <end position="1092"/>
    </location>
</feature>
<feature type="region of interest" description="Disordered" evidence="5">
    <location>
        <begin position="229"/>
        <end position="282"/>
    </location>
</feature>
<dbReference type="OrthoDB" id="414967at2"/>
<feature type="repeat" description="WD" evidence="4">
    <location>
        <begin position="968"/>
        <end position="1009"/>
    </location>
</feature>
<comment type="caution">
    <text evidence="9">The sequence shown here is derived from an EMBL/GenBank/DDBJ whole genome shotgun (WGS) entry which is preliminary data.</text>
</comment>
<dbReference type="PROSITE" id="PS00678">
    <property type="entry name" value="WD_REPEATS_1"/>
    <property type="match status" value="7"/>
</dbReference>
<dbReference type="GO" id="GO:0004197">
    <property type="term" value="F:cysteine-type endopeptidase activity"/>
    <property type="evidence" value="ECO:0007669"/>
    <property type="project" value="InterPro"/>
</dbReference>
<dbReference type="GO" id="GO:0000209">
    <property type="term" value="P:protein polyubiquitination"/>
    <property type="evidence" value="ECO:0007669"/>
    <property type="project" value="TreeGrafter"/>
</dbReference>
<feature type="repeat" description="WD" evidence="4">
    <location>
        <begin position="1299"/>
        <end position="1331"/>
    </location>
</feature>
<feature type="repeat" description="WD" evidence="4">
    <location>
        <begin position="1340"/>
        <end position="1372"/>
    </location>
</feature>
<dbReference type="EMBL" id="VFPQ01000001">
    <property type="protein sequence ID" value="TQM74286.1"/>
    <property type="molecule type" value="Genomic_DNA"/>
</dbReference>
<dbReference type="Pfam" id="PF00656">
    <property type="entry name" value="Peptidase_C14"/>
    <property type="match status" value="1"/>
</dbReference>
<feature type="repeat" description="WD" evidence="4">
    <location>
        <begin position="1134"/>
        <end position="1175"/>
    </location>
</feature>
<evidence type="ECO:0000256" key="4">
    <source>
        <dbReference type="PROSITE-ProRule" id="PRU00221"/>
    </source>
</evidence>
<organism evidence="9 10">
    <name type="scientific">Thermopolyspora flexuosa</name>
    <dbReference type="NCBI Taxonomy" id="103836"/>
    <lineage>
        <taxon>Bacteria</taxon>
        <taxon>Bacillati</taxon>
        <taxon>Actinomycetota</taxon>
        <taxon>Actinomycetes</taxon>
        <taxon>Streptosporangiales</taxon>
        <taxon>Streptosporangiaceae</taxon>
        <taxon>Thermopolyspora</taxon>
    </lineage>
</organism>
<dbReference type="InterPro" id="IPR051983">
    <property type="entry name" value="WSB_SOCS-box_domain"/>
</dbReference>
<dbReference type="Pfam" id="PF20703">
    <property type="entry name" value="nSTAND1"/>
    <property type="match status" value="1"/>
</dbReference>
<protein>
    <submittedName>
        <fullName evidence="9">WD40 repeat protein</fullName>
    </submittedName>
</protein>
<dbReference type="PANTHER" id="PTHR15622">
    <property type="entry name" value="WD40 REPEAT PROTEIN"/>
    <property type="match status" value="1"/>
</dbReference>
<dbReference type="Gene3D" id="3.40.50.1460">
    <property type="match status" value="1"/>
</dbReference>
<feature type="domain" description="EML-like second beta-propeller" evidence="8">
    <location>
        <begin position="1359"/>
        <end position="1499"/>
    </location>
</feature>
<keyword evidence="1 4" id="KW-0853">WD repeat</keyword>
<dbReference type="InterPro" id="IPR011600">
    <property type="entry name" value="Pept_C14_caspase"/>
</dbReference>
<dbReference type="InterPro" id="IPR020472">
    <property type="entry name" value="WD40_PAC1"/>
</dbReference>
<dbReference type="PRINTS" id="PR00320">
    <property type="entry name" value="GPROTEINBRPT"/>
</dbReference>
<name>A0A543IUN2_9ACTN</name>
<feature type="repeat" description="WD" evidence="4">
    <location>
        <begin position="886"/>
        <end position="918"/>
    </location>
</feature>
<feature type="repeat" description="WD" evidence="4">
    <location>
        <begin position="1423"/>
        <end position="1464"/>
    </location>
</feature>
<evidence type="ECO:0000313" key="9">
    <source>
        <dbReference type="EMBL" id="TQM74286.1"/>
    </source>
</evidence>
<feature type="repeat" description="WD" evidence="4">
    <location>
        <begin position="927"/>
        <end position="968"/>
    </location>
</feature>
<dbReference type="PROSITE" id="PS50294">
    <property type="entry name" value="WD_REPEATS_REGION"/>
    <property type="match status" value="16"/>
</dbReference>
<evidence type="ECO:0000256" key="1">
    <source>
        <dbReference type="ARBA" id="ARBA00022574"/>
    </source>
</evidence>
<dbReference type="Proteomes" id="UP000319213">
    <property type="component" value="Unassembled WGS sequence"/>
</dbReference>
<sequence>MIGAEPHLLLASPGTRVLLVGSGTYAADSLLPEVDAVPGTVADLGRCLVERAGLHPANLTTLIDPPSPLELGAALVETAEQATDVLMVYYVGHGLIGADNELYLATRATVDLTKGIAEHQALPYATLRQALAHCTASIIVVVLDCCFAGRAKTLSRDAWRRLLDATPQGTYLLAAAERDQSAFAPQGNRHTAFTGALIDLLDNGDPTAPALLDLDDIYRCLSRALPEQGYPAPRRRATDHGDRRPVAPNPARLARRKPQEGAQDDAGRTAGPGGDGEGEFSPYRGLAAFTAGDADYFFGREELTRTLVDRVAEQATTGDPLVVIGPSGSGKSSLLRAGLIATLRRSSGTEVILLTPGPDPLGALAARLAHLDGSHTGDLRARLEKDPAVLRQVVADALDGRQAVIIVDQFEELFTVCGDERQRQIFIQALQVLSRRPAGDRGNATVTPPTGSDGAAVTTGARPAAVVVLGVRSDFFGHCARYRELVPVLEHPVVVGPMSPAQLRQAIEGPAHRAGLSLEPGLVDLILQDLGTEPVEAGGADRGVAEVGVLPLLSHALLVTWQHREGRMLTMAGYRATGGIHRALARTADATLEQLDLGARAIARQMLTRLVRLGDGRDDTRRVMPLDELLPARESAQYGKARQVLDRFVKARLLTVDANAVQLAHEALIRAWPRLRLWIDTDRSTLLVHQALSQDADEWHRNNRDPAYLYQGVRLAGAQQAVARWQSDPGRYPVLMGIAREFLHAGEAAANRQARRRSLTVLALAISLVLALTGTGIATKFALDAGEESARSLSRQLAAQSESIADTDIRLARQLATTAWDIAQTEDARLSLIKSLLSPDRVTLTGHTQPLSTAVFSPDGKLLATASNDNTARLWDTTTGKTIATLTGHTNHVTDIAFSPDGKLLATASHDNTARLWDTTGKHITALTGHTNSVTTVAFSPDGKLLATASDDDTARLWDITTGEVTILTGHNHSVTAIAFSPDGKLLATTSYDNTARLWDTISGEPIATLTGHTGSVTAVAFRPDGKLLATASHDNTARLWNTTGKHITTLTGHTDNVTDIAFSPDGELLATTSYDNTARLWDTTSGEPIATLTGHTGSVTAVAFRPDGKLLATASDDNTARLWDTTTGEVTLLTGHMSSVTAIAFSPDGKLLATASDDNTARLWDTTTGKTITTLTGHTDSVTDIAFSPDGKLLATASHDNTARLWDTTGKHIATLTGHTDSVTDIAFSPDGKLLATASHDNTARLWDTTGKHIATLTGHTDSVTDIAFSPDGKLLATASHDNTARLWDTTGKHIATLTGHEQWVTAIAFSPDGKLLATASRDNTARLWETTGKHIATLTGHEQWVTAITFSPDGKLLATASDDNTARLWDTTGKHITTLTGHKHWVTAITFSPDGKLLATASADATARVWDTTTGKTITTLTGHKHYVTAITFSPDGKLLATVSHDNTARLWDTTTGKTITTLTGHKHHVTAITFSPDGKLLATASADGTGRIWNVEIPSDPFLAVCSLTGGQMGKEDWEQYLPGEPYREVCP</sequence>